<reference evidence="3" key="1">
    <citation type="submission" date="2022-11" db="UniProtKB">
        <authorList>
            <consortium name="WormBaseParasite"/>
        </authorList>
    </citation>
    <scope>IDENTIFICATION</scope>
</reference>
<dbReference type="Proteomes" id="UP000887566">
    <property type="component" value="Unplaced"/>
</dbReference>
<evidence type="ECO:0000256" key="1">
    <source>
        <dbReference type="SAM" id="MobiDB-lite"/>
    </source>
</evidence>
<feature type="region of interest" description="Disordered" evidence="1">
    <location>
        <begin position="21"/>
        <end position="47"/>
    </location>
</feature>
<sequence>MRLHSGGLREQPGSIQFVRVSLSSPRRSPPCSFLTGPISPRQKHQSMPAERFRLEASYRSVDARGVDSFIAPVITTTDDRFVTNPRSPLAIHHVA</sequence>
<organism evidence="2 3">
    <name type="scientific">Plectus sambesii</name>
    <dbReference type="NCBI Taxonomy" id="2011161"/>
    <lineage>
        <taxon>Eukaryota</taxon>
        <taxon>Metazoa</taxon>
        <taxon>Ecdysozoa</taxon>
        <taxon>Nematoda</taxon>
        <taxon>Chromadorea</taxon>
        <taxon>Plectida</taxon>
        <taxon>Plectina</taxon>
        <taxon>Plectoidea</taxon>
        <taxon>Plectidae</taxon>
        <taxon>Plectus</taxon>
    </lineage>
</organism>
<evidence type="ECO:0000313" key="3">
    <source>
        <dbReference type="WBParaSite" id="PSAMB.scaffold2106size25354.g16404.t1"/>
    </source>
</evidence>
<evidence type="ECO:0000313" key="2">
    <source>
        <dbReference type="Proteomes" id="UP000887566"/>
    </source>
</evidence>
<accession>A0A914VL33</accession>
<dbReference type="AlphaFoldDB" id="A0A914VL33"/>
<feature type="compositionally biased region" description="Low complexity" evidence="1">
    <location>
        <begin position="21"/>
        <end position="34"/>
    </location>
</feature>
<proteinExistence type="predicted"/>
<protein>
    <submittedName>
        <fullName evidence="3">Uncharacterized protein</fullName>
    </submittedName>
</protein>
<name>A0A914VL33_9BILA</name>
<dbReference type="WBParaSite" id="PSAMB.scaffold2106size25354.g16404.t1">
    <property type="protein sequence ID" value="PSAMB.scaffold2106size25354.g16404.t1"/>
    <property type="gene ID" value="PSAMB.scaffold2106size25354.g16404"/>
</dbReference>
<keyword evidence="2" id="KW-1185">Reference proteome</keyword>